<proteinExistence type="predicted"/>
<protein>
    <submittedName>
        <fullName evidence="1">Uncharacterized protein</fullName>
    </submittedName>
</protein>
<keyword evidence="2" id="KW-1185">Reference proteome</keyword>
<dbReference type="Proteomes" id="UP000261620">
    <property type="component" value="Unplaced"/>
</dbReference>
<organism evidence="1 2">
    <name type="scientific">Mola mola</name>
    <name type="common">Ocean sunfish</name>
    <name type="synonym">Tetraodon mola</name>
    <dbReference type="NCBI Taxonomy" id="94237"/>
    <lineage>
        <taxon>Eukaryota</taxon>
        <taxon>Metazoa</taxon>
        <taxon>Chordata</taxon>
        <taxon>Craniata</taxon>
        <taxon>Vertebrata</taxon>
        <taxon>Euteleostomi</taxon>
        <taxon>Actinopterygii</taxon>
        <taxon>Neopterygii</taxon>
        <taxon>Teleostei</taxon>
        <taxon>Neoteleostei</taxon>
        <taxon>Acanthomorphata</taxon>
        <taxon>Eupercaria</taxon>
        <taxon>Tetraodontiformes</taxon>
        <taxon>Molidae</taxon>
        <taxon>Mola</taxon>
    </lineage>
</organism>
<accession>A0A3Q3X6V5</accession>
<evidence type="ECO:0000313" key="1">
    <source>
        <dbReference type="Ensembl" id="ENSMMOP00000021129.1"/>
    </source>
</evidence>
<dbReference type="AlphaFoldDB" id="A0A3Q3X6V5"/>
<evidence type="ECO:0000313" key="2">
    <source>
        <dbReference type="Proteomes" id="UP000261620"/>
    </source>
</evidence>
<reference evidence="1" key="2">
    <citation type="submission" date="2025-09" db="UniProtKB">
        <authorList>
            <consortium name="Ensembl"/>
        </authorList>
    </citation>
    <scope>IDENTIFICATION</scope>
</reference>
<sequence>MKKGRANKSLGKLWNAHKHLIGARSLVPGDDMIEYERGIVKRLSTSQARMGRIIYLLYNLCGFFVLL</sequence>
<reference evidence="1" key="1">
    <citation type="submission" date="2025-08" db="UniProtKB">
        <authorList>
            <consortium name="Ensembl"/>
        </authorList>
    </citation>
    <scope>IDENTIFICATION</scope>
</reference>
<name>A0A3Q3X6V5_MOLML</name>
<dbReference type="Ensembl" id="ENSMMOT00000021485.1">
    <property type="protein sequence ID" value="ENSMMOP00000021129.1"/>
    <property type="gene ID" value="ENSMMOG00000016072.1"/>
</dbReference>